<dbReference type="Pfam" id="PF00694">
    <property type="entry name" value="Aconitase_C"/>
    <property type="match status" value="1"/>
</dbReference>
<evidence type="ECO:0000313" key="12">
    <source>
        <dbReference type="EMBL" id="MBH0114244.1"/>
    </source>
</evidence>
<accession>A0A931HEE4</accession>
<comment type="function">
    <text evidence="2">Catalyzes the isomerization between 2-isopropylmalate and 3-isopropylmalate, via the formation of 2-isopropylmaleate.</text>
</comment>
<dbReference type="RefSeq" id="WP_197165374.1">
    <property type="nucleotide sequence ID" value="NZ_JADZGI010000002.1"/>
</dbReference>
<proteinExistence type="inferred from homology"/>
<keyword evidence="8" id="KW-0028">Amino-acid biosynthesis</keyword>
<evidence type="ECO:0000313" key="13">
    <source>
        <dbReference type="Proteomes" id="UP000617634"/>
    </source>
</evidence>
<dbReference type="PANTHER" id="PTHR43345:SF5">
    <property type="entry name" value="3-ISOPROPYLMALATE DEHYDRATASE SMALL SUBUNIT"/>
    <property type="match status" value="1"/>
</dbReference>
<comment type="pathway">
    <text evidence="3">Amino-acid biosynthesis; L-leucine biosynthesis; L-leucine from 3-methyl-2-oxobutanoate: step 2/4.</text>
</comment>
<dbReference type="PANTHER" id="PTHR43345">
    <property type="entry name" value="3-ISOPROPYLMALATE DEHYDRATASE SMALL SUBUNIT 2-RELATED-RELATED"/>
    <property type="match status" value="1"/>
</dbReference>
<evidence type="ECO:0000256" key="8">
    <source>
        <dbReference type="ARBA" id="ARBA00022605"/>
    </source>
</evidence>
<dbReference type="InterPro" id="IPR015928">
    <property type="entry name" value="Aconitase/3IPM_dehydase_swvl"/>
</dbReference>
<dbReference type="GO" id="GO:0009316">
    <property type="term" value="C:3-isopropylmalate dehydratase complex"/>
    <property type="evidence" value="ECO:0007669"/>
    <property type="project" value="InterPro"/>
</dbReference>
<dbReference type="CDD" id="cd01577">
    <property type="entry name" value="IPMI_Swivel"/>
    <property type="match status" value="1"/>
</dbReference>
<keyword evidence="9 12" id="KW-0456">Lyase</keyword>
<protein>
    <recommendedName>
        <fullName evidence="6">3-isopropylmalate dehydratase</fullName>
        <ecNumber evidence="6">4.2.1.33</ecNumber>
    </recommendedName>
</protein>
<evidence type="ECO:0000256" key="9">
    <source>
        <dbReference type="ARBA" id="ARBA00023239"/>
    </source>
</evidence>
<dbReference type="GO" id="GO:0009098">
    <property type="term" value="P:L-leucine biosynthetic process"/>
    <property type="evidence" value="ECO:0007669"/>
    <property type="project" value="UniProtKB-KW"/>
</dbReference>
<evidence type="ECO:0000256" key="6">
    <source>
        <dbReference type="ARBA" id="ARBA00011998"/>
    </source>
</evidence>
<dbReference type="Proteomes" id="UP000617634">
    <property type="component" value="Unassembled WGS sequence"/>
</dbReference>
<dbReference type="NCBIfam" id="TIGR00171">
    <property type="entry name" value="leuD"/>
    <property type="match status" value="1"/>
</dbReference>
<dbReference type="InterPro" id="IPR050075">
    <property type="entry name" value="LeuD"/>
</dbReference>
<dbReference type="SUPFAM" id="SSF52016">
    <property type="entry name" value="LeuD/IlvD-like"/>
    <property type="match status" value="1"/>
</dbReference>
<dbReference type="GO" id="GO:0003861">
    <property type="term" value="F:3-isopropylmalate dehydratase activity"/>
    <property type="evidence" value="ECO:0007669"/>
    <property type="project" value="UniProtKB-EC"/>
</dbReference>
<feature type="domain" description="Aconitase A/isopropylmalate dehydratase small subunit swivel" evidence="11">
    <location>
        <begin position="16"/>
        <end position="121"/>
    </location>
</feature>
<dbReference type="EMBL" id="JADZGI010000002">
    <property type="protein sequence ID" value="MBH0114244.1"/>
    <property type="molecule type" value="Genomic_DNA"/>
</dbReference>
<comment type="caution">
    <text evidence="12">The sequence shown here is derived from an EMBL/GenBank/DDBJ whole genome shotgun (WGS) entry which is preliminary data.</text>
</comment>
<comment type="catalytic activity">
    <reaction evidence="1">
        <text>(2R,3S)-3-isopropylmalate = (2S)-2-isopropylmalate</text>
        <dbReference type="Rhea" id="RHEA:32287"/>
        <dbReference type="ChEBI" id="CHEBI:1178"/>
        <dbReference type="ChEBI" id="CHEBI:35121"/>
        <dbReference type="EC" id="4.2.1.33"/>
    </reaction>
</comment>
<evidence type="ECO:0000256" key="3">
    <source>
        <dbReference type="ARBA" id="ARBA00004729"/>
    </source>
</evidence>
<evidence type="ECO:0000256" key="2">
    <source>
        <dbReference type="ARBA" id="ARBA00002695"/>
    </source>
</evidence>
<dbReference type="Gene3D" id="3.20.19.10">
    <property type="entry name" value="Aconitase, domain 4"/>
    <property type="match status" value="1"/>
</dbReference>
<name>A0A931HEE4_9SPHN</name>
<reference evidence="12" key="1">
    <citation type="submission" date="2020-11" db="EMBL/GenBank/DDBJ databases">
        <title>Novosphingobium aureum sp. nov., a marine bacterium isolated from sediment of a salt flat.</title>
        <authorList>
            <person name="Yoo Y."/>
            <person name="Kim J.-J."/>
        </authorList>
    </citation>
    <scope>NUCLEOTIDE SEQUENCE</scope>
    <source>
        <strain evidence="12">YJ-S2-02</strain>
    </source>
</reference>
<evidence type="ECO:0000256" key="5">
    <source>
        <dbReference type="ARBA" id="ARBA00011271"/>
    </source>
</evidence>
<keyword evidence="13" id="KW-1185">Reference proteome</keyword>
<dbReference type="InterPro" id="IPR004431">
    <property type="entry name" value="3-IsopropMal_deHydase_ssu"/>
</dbReference>
<dbReference type="InterPro" id="IPR033940">
    <property type="entry name" value="IPMI_Swivel"/>
</dbReference>
<dbReference type="EC" id="4.2.1.33" evidence="6"/>
<dbReference type="NCBIfam" id="NF002458">
    <property type="entry name" value="PRK01641.1"/>
    <property type="match status" value="1"/>
</dbReference>
<keyword evidence="10" id="KW-0100">Branched-chain amino acid biosynthesis</keyword>
<gene>
    <name evidence="12" type="primary">leuD</name>
    <name evidence="12" type="ORF">I5E68_14965</name>
</gene>
<evidence type="ECO:0000256" key="1">
    <source>
        <dbReference type="ARBA" id="ARBA00000491"/>
    </source>
</evidence>
<dbReference type="InterPro" id="IPR000573">
    <property type="entry name" value="AconitaseA/IPMdHydase_ssu_swvl"/>
</dbReference>
<keyword evidence="7" id="KW-0432">Leucine biosynthesis</keyword>
<dbReference type="AlphaFoldDB" id="A0A931HEE4"/>
<sequence>MKPFDTLTSPLLVLRENRIDTDIIYPARFLLLMQREGLGDYFCRDRRIDPDGNAIPNPIDEAKARGAGILVAGREFGCGSSREQAVWTIADFGITCVIAESFGEIFQANCLRNGVLPIVLDAATIDRLLAACGEGEMHVDLVSRTIRAGDETVAFEISDNARERLLKGWDETGMIQSRWGEDITRFEAAQKASQPWLYEALDI</sequence>
<evidence type="ECO:0000256" key="7">
    <source>
        <dbReference type="ARBA" id="ARBA00022430"/>
    </source>
</evidence>
<comment type="subunit">
    <text evidence="5">Heterodimer of LeuC and LeuD.</text>
</comment>
<evidence type="ECO:0000256" key="4">
    <source>
        <dbReference type="ARBA" id="ARBA00009845"/>
    </source>
</evidence>
<evidence type="ECO:0000259" key="11">
    <source>
        <dbReference type="Pfam" id="PF00694"/>
    </source>
</evidence>
<evidence type="ECO:0000256" key="10">
    <source>
        <dbReference type="ARBA" id="ARBA00023304"/>
    </source>
</evidence>
<comment type="similarity">
    <text evidence="4">Belongs to the LeuD family. LeuD type 1 subfamily.</text>
</comment>
<organism evidence="12 13">
    <name type="scientific">Novosphingobium aureum</name>
    <dbReference type="NCBI Taxonomy" id="2792964"/>
    <lineage>
        <taxon>Bacteria</taxon>
        <taxon>Pseudomonadati</taxon>
        <taxon>Pseudomonadota</taxon>
        <taxon>Alphaproteobacteria</taxon>
        <taxon>Sphingomonadales</taxon>
        <taxon>Sphingomonadaceae</taxon>
        <taxon>Novosphingobium</taxon>
    </lineage>
</organism>